<protein>
    <submittedName>
        <fullName evidence="2">Uncharacterized protein</fullName>
    </submittedName>
</protein>
<sequence length="246" mass="28306">MDFAAMHATPEMREWIEVFRARFKAANKGLKKEIRYPDFANFITRFNDLLEHRPFLIVEIKSLDESENPFEAVSKIYGQALTQARFTFENFPLIDKVFALLIAGPYWQLVEIRKEGMPPLPKHAIPDSEKKSKQKMDGLPRPFWSSQVFYILNDNRDDYHPESIKCWHKIMHANGLAAPRRSAASLPDEQPRSHSVNFLGISGMMMLAIFIGPSLAVLLHYILESTQVGRPDCFTIEGLLRDIRAD</sequence>
<keyword evidence="1" id="KW-1133">Transmembrane helix</keyword>
<dbReference type="Proteomes" id="UP000250043">
    <property type="component" value="Unassembled WGS sequence"/>
</dbReference>
<evidence type="ECO:0000313" key="3">
    <source>
        <dbReference type="Proteomes" id="UP000250043"/>
    </source>
</evidence>
<proteinExistence type="predicted"/>
<gene>
    <name evidence="2" type="ORF">OBBRIDRAFT_835815</name>
</gene>
<dbReference type="EMBL" id="KV722427">
    <property type="protein sequence ID" value="OCH89412.1"/>
    <property type="molecule type" value="Genomic_DNA"/>
</dbReference>
<keyword evidence="1" id="KW-0812">Transmembrane</keyword>
<evidence type="ECO:0000256" key="1">
    <source>
        <dbReference type="SAM" id="Phobius"/>
    </source>
</evidence>
<accession>A0A8E2DJJ2</accession>
<keyword evidence="3" id="KW-1185">Reference proteome</keyword>
<reference evidence="2 3" key="1">
    <citation type="submission" date="2016-07" db="EMBL/GenBank/DDBJ databases">
        <title>Draft genome of the white-rot fungus Obba rivulosa 3A-2.</title>
        <authorList>
            <consortium name="DOE Joint Genome Institute"/>
            <person name="Miettinen O."/>
            <person name="Riley R."/>
            <person name="Acob R."/>
            <person name="Barry K."/>
            <person name="Cullen D."/>
            <person name="De Vries R."/>
            <person name="Hainaut M."/>
            <person name="Hatakka A."/>
            <person name="Henrissat B."/>
            <person name="Hilden K."/>
            <person name="Kuo R."/>
            <person name="Labutti K."/>
            <person name="Lipzen A."/>
            <person name="Makela M.R."/>
            <person name="Sandor L."/>
            <person name="Spatafora J.W."/>
            <person name="Grigoriev I.V."/>
            <person name="Hibbett D.S."/>
        </authorList>
    </citation>
    <scope>NUCLEOTIDE SEQUENCE [LARGE SCALE GENOMIC DNA]</scope>
    <source>
        <strain evidence="2 3">3A-2</strain>
    </source>
</reference>
<dbReference type="AlphaFoldDB" id="A0A8E2DJJ2"/>
<organism evidence="2 3">
    <name type="scientific">Obba rivulosa</name>
    <dbReference type="NCBI Taxonomy" id="1052685"/>
    <lineage>
        <taxon>Eukaryota</taxon>
        <taxon>Fungi</taxon>
        <taxon>Dikarya</taxon>
        <taxon>Basidiomycota</taxon>
        <taxon>Agaricomycotina</taxon>
        <taxon>Agaricomycetes</taxon>
        <taxon>Polyporales</taxon>
        <taxon>Gelatoporiaceae</taxon>
        <taxon>Obba</taxon>
    </lineage>
</organism>
<feature type="transmembrane region" description="Helical" evidence="1">
    <location>
        <begin position="198"/>
        <end position="223"/>
    </location>
</feature>
<keyword evidence="1" id="KW-0472">Membrane</keyword>
<evidence type="ECO:0000313" key="2">
    <source>
        <dbReference type="EMBL" id="OCH89412.1"/>
    </source>
</evidence>
<name>A0A8E2DJJ2_9APHY</name>